<dbReference type="EMBL" id="NAJO01000039">
    <property type="protein sequence ID" value="OQN99645.1"/>
    <property type="molecule type" value="Genomic_DNA"/>
</dbReference>
<dbReference type="Proteomes" id="UP000192596">
    <property type="component" value="Unassembled WGS sequence"/>
</dbReference>
<protein>
    <submittedName>
        <fullName evidence="1">Uncharacterized protein</fullName>
    </submittedName>
</protein>
<dbReference type="InParanoid" id="A0A1V8SKG1"/>
<comment type="caution">
    <text evidence="1">The sequence shown here is derived from an EMBL/GenBank/DDBJ whole genome shotgun (WGS) entry which is preliminary data.</text>
</comment>
<accession>A0A1V8SKG1</accession>
<dbReference type="AlphaFoldDB" id="A0A1V8SKG1"/>
<evidence type="ECO:0000313" key="1">
    <source>
        <dbReference type="EMBL" id="OQN99645.1"/>
    </source>
</evidence>
<reference evidence="2" key="1">
    <citation type="submission" date="2017-03" db="EMBL/GenBank/DDBJ databases">
        <title>Genomes of endolithic fungi from Antarctica.</title>
        <authorList>
            <person name="Coleine C."/>
            <person name="Masonjones S."/>
            <person name="Stajich J.E."/>
        </authorList>
    </citation>
    <scope>NUCLEOTIDE SEQUENCE [LARGE SCALE GENOMIC DNA]</scope>
    <source>
        <strain evidence="2">CCFEE 5527</strain>
    </source>
</reference>
<proteinExistence type="predicted"/>
<organism evidence="1 2">
    <name type="scientific">Cryoendolithus antarcticus</name>
    <dbReference type="NCBI Taxonomy" id="1507870"/>
    <lineage>
        <taxon>Eukaryota</taxon>
        <taxon>Fungi</taxon>
        <taxon>Dikarya</taxon>
        <taxon>Ascomycota</taxon>
        <taxon>Pezizomycotina</taxon>
        <taxon>Dothideomycetes</taxon>
        <taxon>Dothideomycetidae</taxon>
        <taxon>Cladosporiales</taxon>
        <taxon>Cladosporiaceae</taxon>
        <taxon>Cryoendolithus</taxon>
    </lineage>
</organism>
<evidence type="ECO:0000313" key="2">
    <source>
        <dbReference type="Proteomes" id="UP000192596"/>
    </source>
</evidence>
<sequence length="202" mass="22764">MRTAYQSRSQDLARRLTNTRLDAILDHETVYFRKEMKSDYEDGANIRGTGQKTQLLLELNDHFKDKRLHEKPLLGLEREIVEAFKSFGTVVRAIQQQTIAEITVAVEDLTTKKPAISKEARALKSIRLILARGRAKLAGPAQKLTDIRANYPGVQVDGLDIPDARPRFRMKCAHKRDLASLNSQTIGHEGCDGHESTGWSLD</sequence>
<gene>
    <name evidence="1" type="ORF">B0A48_14787</name>
</gene>
<keyword evidence="2" id="KW-1185">Reference proteome</keyword>
<name>A0A1V8SKG1_9PEZI</name>